<keyword evidence="2" id="KW-1185">Reference proteome</keyword>
<feature type="non-terminal residue" evidence="1">
    <location>
        <position position="1"/>
    </location>
</feature>
<reference evidence="1 2" key="1">
    <citation type="journal article" date="2023" name="Sci. Data">
        <title>Genome assembly of the Korean intertidal mud-creeper Batillaria attramentaria.</title>
        <authorList>
            <person name="Patra A.K."/>
            <person name="Ho P.T."/>
            <person name="Jun S."/>
            <person name="Lee S.J."/>
            <person name="Kim Y."/>
            <person name="Won Y.J."/>
        </authorList>
    </citation>
    <scope>NUCLEOTIDE SEQUENCE [LARGE SCALE GENOMIC DNA]</scope>
    <source>
        <strain evidence="1">Wonlab-2016</strain>
    </source>
</reference>
<protein>
    <submittedName>
        <fullName evidence="1">Uncharacterized protein</fullName>
    </submittedName>
</protein>
<dbReference type="Proteomes" id="UP001519460">
    <property type="component" value="Unassembled WGS sequence"/>
</dbReference>
<dbReference type="AlphaFoldDB" id="A0ABD0JBE9"/>
<evidence type="ECO:0000313" key="2">
    <source>
        <dbReference type="Proteomes" id="UP001519460"/>
    </source>
</evidence>
<accession>A0ABD0JBE9</accession>
<proteinExistence type="predicted"/>
<feature type="non-terminal residue" evidence="1">
    <location>
        <position position="69"/>
    </location>
</feature>
<evidence type="ECO:0000313" key="1">
    <source>
        <dbReference type="EMBL" id="KAK7468157.1"/>
    </source>
</evidence>
<sequence>KLSDRSKWLDKRIDNLEIHKVTEQFTCDGETKSVLRPEFAPKQTSPAHGVAYVYGTEYEIKPLPQNDHD</sequence>
<gene>
    <name evidence="1" type="ORF">BaRGS_00036621</name>
</gene>
<name>A0ABD0JBE9_9CAEN</name>
<organism evidence="1 2">
    <name type="scientific">Batillaria attramentaria</name>
    <dbReference type="NCBI Taxonomy" id="370345"/>
    <lineage>
        <taxon>Eukaryota</taxon>
        <taxon>Metazoa</taxon>
        <taxon>Spiralia</taxon>
        <taxon>Lophotrochozoa</taxon>
        <taxon>Mollusca</taxon>
        <taxon>Gastropoda</taxon>
        <taxon>Caenogastropoda</taxon>
        <taxon>Sorbeoconcha</taxon>
        <taxon>Cerithioidea</taxon>
        <taxon>Batillariidae</taxon>
        <taxon>Batillaria</taxon>
    </lineage>
</organism>
<dbReference type="EMBL" id="JACVVK020000521">
    <property type="protein sequence ID" value="KAK7468157.1"/>
    <property type="molecule type" value="Genomic_DNA"/>
</dbReference>
<comment type="caution">
    <text evidence="1">The sequence shown here is derived from an EMBL/GenBank/DDBJ whole genome shotgun (WGS) entry which is preliminary data.</text>
</comment>